<dbReference type="Pfam" id="PF12822">
    <property type="entry name" value="ECF_trnsprt"/>
    <property type="match status" value="1"/>
</dbReference>
<dbReference type="InterPro" id="IPR024529">
    <property type="entry name" value="ECF_trnsprt_substrate-spec"/>
</dbReference>
<accession>A0A1E5LHF7</accession>
<evidence type="ECO:0000256" key="1">
    <source>
        <dbReference type="SAM" id="Phobius"/>
    </source>
</evidence>
<dbReference type="AlphaFoldDB" id="A0A1E5LHF7"/>
<dbReference type="OrthoDB" id="5431035at2"/>
<name>A0A1E5LHF7_9BACI</name>
<reference evidence="2 3" key="1">
    <citation type="submission" date="2016-08" db="EMBL/GenBank/DDBJ databases">
        <title>Genome of Bacillus solimangrovi GH2-4.</title>
        <authorList>
            <person name="Lim S."/>
            <person name="Kim B.-C."/>
        </authorList>
    </citation>
    <scope>NUCLEOTIDE SEQUENCE [LARGE SCALE GENOMIC DNA]</scope>
    <source>
        <strain evidence="2 3">GH2-4</strain>
    </source>
</reference>
<feature type="transmembrane region" description="Helical" evidence="1">
    <location>
        <begin position="72"/>
        <end position="91"/>
    </location>
</feature>
<dbReference type="Gene3D" id="1.10.1760.20">
    <property type="match status" value="1"/>
</dbReference>
<evidence type="ECO:0000313" key="3">
    <source>
        <dbReference type="Proteomes" id="UP000095209"/>
    </source>
</evidence>
<protein>
    <submittedName>
        <fullName evidence="2">ECF transporter S component</fullName>
    </submittedName>
</protein>
<dbReference type="GO" id="GO:0022857">
    <property type="term" value="F:transmembrane transporter activity"/>
    <property type="evidence" value="ECO:0007669"/>
    <property type="project" value="InterPro"/>
</dbReference>
<gene>
    <name evidence="2" type="ORF">BFG57_00530</name>
</gene>
<proteinExistence type="predicted"/>
<keyword evidence="1" id="KW-1133">Transmembrane helix</keyword>
<dbReference type="RefSeq" id="WP_069716416.1">
    <property type="nucleotide sequence ID" value="NZ_MJEH01000011.1"/>
</dbReference>
<dbReference type="Proteomes" id="UP000095209">
    <property type="component" value="Unassembled WGS sequence"/>
</dbReference>
<keyword evidence="1" id="KW-0812">Transmembrane</keyword>
<sequence length="161" mass="17003">MTTRKLSILVTFIAFSIVGAMIKIPAVISSIALDSFPALAGSVLLGPVAGAIIGALGHLGSAFLGGLPLGPLHLLVAVEMAVIVFVFGYLYRSNKRMLAYSFFLISNGFVAAIPFGFIISWSFYVAFLPPLLIGTAVNLVIAIVALPRIQQATNVVLRRNA</sequence>
<keyword evidence="3" id="KW-1185">Reference proteome</keyword>
<comment type="caution">
    <text evidence="2">The sequence shown here is derived from an EMBL/GenBank/DDBJ whole genome shotgun (WGS) entry which is preliminary data.</text>
</comment>
<organism evidence="2 3">
    <name type="scientific">Bacillus solimangrovi</name>
    <dbReference type="NCBI Taxonomy" id="1305675"/>
    <lineage>
        <taxon>Bacteria</taxon>
        <taxon>Bacillati</taxon>
        <taxon>Bacillota</taxon>
        <taxon>Bacilli</taxon>
        <taxon>Bacillales</taxon>
        <taxon>Bacillaceae</taxon>
        <taxon>Bacillus</taxon>
    </lineage>
</organism>
<dbReference type="STRING" id="1305675.BFG57_00530"/>
<feature type="transmembrane region" description="Helical" evidence="1">
    <location>
        <begin position="6"/>
        <end position="26"/>
    </location>
</feature>
<keyword evidence="1" id="KW-0472">Membrane</keyword>
<feature type="transmembrane region" description="Helical" evidence="1">
    <location>
        <begin position="38"/>
        <end position="60"/>
    </location>
</feature>
<feature type="transmembrane region" description="Helical" evidence="1">
    <location>
        <begin position="98"/>
        <end position="121"/>
    </location>
</feature>
<feature type="transmembrane region" description="Helical" evidence="1">
    <location>
        <begin position="127"/>
        <end position="149"/>
    </location>
</feature>
<dbReference type="EMBL" id="MJEH01000011">
    <property type="protein sequence ID" value="OEH93513.1"/>
    <property type="molecule type" value="Genomic_DNA"/>
</dbReference>
<evidence type="ECO:0000313" key="2">
    <source>
        <dbReference type="EMBL" id="OEH93513.1"/>
    </source>
</evidence>